<dbReference type="AlphaFoldDB" id="A0A645HX55"/>
<sequence length="100" mass="10186">MGFLGEIAAPLAGDDFVEISPCAFLDGRDGMAGNQLAILQQGAEVLDEQGAAVAQGGEGVGMDGHGDQGRSASFGASAVRAPMVPRRAFRESGLPLNKVE</sequence>
<accession>A0A645HX55</accession>
<name>A0A645HX55_9ZZZZ</name>
<evidence type="ECO:0000256" key="1">
    <source>
        <dbReference type="SAM" id="MobiDB-lite"/>
    </source>
</evidence>
<comment type="caution">
    <text evidence="2">The sequence shown here is derived from an EMBL/GenBank/DDBJ whole genome shotgun (WGS) entry which is preliminary data.</text>
</comment>
<proteinExistence type="predicted"/>
<feature type="region of interest" description="Disordered" evidence="1">
    <location>
        <begin position="56"/>
        <end position="77"/>
    </location>
</feature>
<gene>
    <name evidence="2" type="ORF">SDC9_191147</name>
</gene>
<dbReference type="EMBL" id="VSSQ01102080">
    <property type="protein sequence ID" value="MPN43587.1"/>
    <property type="molecule type" value="Genomic_DNA"/>
</dbReference>
<evidence type="ECO:0000313" key="2">
    <source>
        <dbReference type="EMBL" id="MPN43587.1"/>
    </source>
</evidence>
<protein>
    <submittedName>
        <fullName evidence="2">Uncharacterized protein</fullName>
    </submittedName>
</protein>
<organism evidence="2">
    <name type="scientific">bioreactor metagenome</name>
    <dbReference type="NCBI Taxonomy" id="1076179"/>
    <lineage>
        <taxon>unclassified sequences</taxon>
        <taxon>metagenomes</taxon>
        <taxon>ecological metagenomes</taxon>
    </lineage>
</organism>
<reference evidence="2" key="1">
    <citation type="submission" date="2019-08" db="EMBL/GenBank/DDBJ databases">
        <authorList>
            <person name="Kucharzyk K."/>
            <person name="Murdoch R.W."/>
            <person name="Higgins S."/>
            <person name="Loffler F."/>
        </authorList>
    </citation>
    <scope>NUCLEOTIDE SEQUENCE</scope>
</reference>